<protein>
    <recommendedName>
        <fullName evidence="3">DUF2783 domain-containing protein</fullName>
    </recommendedName>
</protein>
<organism evidence="1 2">
    <name type="scientific">Serpentinimonas raichei</name>
    <dbReference type="NCBI Taxonomy" id="1458425"/>
    <lineage>
        <taxon>Bacteria</taxon>
        <taxon>Pseudomonadati</taxon>
        <taxon>Pseudomonadota</taxon>
        <taxon>Betaproteobacteria</taxon>
        <taxon>Burkholderiales</taxon>
        <taxon>Comamonadaceae</taxon>
        <taxon>Serpentinimonas</taxon>
    </lineage>
</organism>
<dbReference type="Pfam" id="PF10932">
    <property type="entry name" value="DUF2783"/>
    <property type="match status" value="1"/>
</dbReference>
<sequence length="79" mass="8708">MPLQRQPNIPEPDWFYAELIEAQRELSEGQADMMLAKLVLILCNHVGDRALLSEAIALARSNTLATAPPTTQTAHVPTQ</sequence>
<dbReference type="HOGENOM" id="CLU_189765_0_0_4"/>
<dbReference type="RefSeq" id="WP_045531636.1">
    <property type="nucleotide sequence ID" value="NZ_AP014568.1"/>
</dbReference>
<dbReference type="AlphaFoldDB" id="A0A060NQM0"/>
<dbReference type="InterPro" id="IPR021233">
    <property type="entry name" value="DUF2783"/>
</dbReference>
<gene>
    <name evidence="1" type="ORF">SRAA_1360</name>
</gene>
<accession>A0A060NQM0</accession>
<dbReference type="OrthoDB" id="6460891at2"/>
<dbReference type="Proteomes" id="UP000067461">
    <property type="component" value="Chromosome"/>
</dbReference>
<evidence type="ECO:0008006" key="3">
    <source>
        <dbReference type="Google" id="ProtNLM"/>
    </source>
</evidence>
<dbReference type="EMBL" id="AP014568">
    <property type="protein sequence ID" value="BAO81214.1"/>
    <property type="molecule type" value="Genomic_DNA"/>
</dbReference>
<name>A0A060NQM0_9BURK</name>
<keyword evidence="2" id="KW-1185">Reference proteome</keyword>
<dbReference type="STRING" id="1458425.SRAA_1360"/>
<proteinExistence type="predicted"/>
<dbReference type="KEGG" id="cbaa:SRAA_1360"/>
<reference evidence="1 2" key="1">
    <citation type="journal article" date="2014" name="Nat. Commun.">
        <title>Physiological and genomic features of highly alkaliphilic hydrogen-utilizing Betaproteobacteria from a continental serpentinizing site.</title>
        <authorList>
            <person name="Suzuki S."/>
            <person name="Kuenen J.G."/>
            <person name="Schipper K."/>
            <person name="van der Velde S."/>
            <person name="Ishii S."/>
            <person name="Wu A."/>
            <person name="Sorokin D.Y."/>
            <person name="Tenney A."/>
            <person name="Meng X.Y."/>
            <person name="Morrill P.L."/>
            <person name="Kamagata Y."/>
            <person name="Muyzer G."/>
            <person name="Nealson K.H."/>
        </authorList>
    </citation>
    <scope>NUCLEOTIDE SEQUENCE [LARGE SCALE GENOMIC DNA]</scope>
    <source>
        <strain evidence="1 2">A1</strain>
    </source>
</reference>
<evidence type="ECO:0000313" key="2">
    <source>
        <dbReference type="Proteomes" id="UP000067461"/>
    </source>
</evidence>
<evidence type="ECO:0000313" key="1">
    <source>
        <dbReference type="EMBL" id="BAO81214.1"/>
    </source>
</evidence>